<sequence>MRSLQDALYNWLSIKVVAIDRPDDQSANETAALFEQVLSEDHAIEQLTFHTEDDMYYITCLQNGEQYRARFPRELIDVMKEQMRREPERYRNYQ</sequence>
<comment type="caution">
    <text evidence="1">The sequence shown here is derived from an EMBL/GenBank/DDBJ whole genome shotgun (WGS) entry which is preliminary data.</text>
</comment>
<accession>A0A7X2S4E4</accession>
<organism evidence="1 2">
    <name type="scientific">Metabacillus mangrovi</name>
    <dbReference type="NCBI Taxonomy" id="1491830"/>
    <lineage>
        <taxon>Bacteria</taxon>
        <taxon>Bacillati</taxon>
        <taxon>Bacillota</taxon>
        <taxon>Bacilli</taxon>
        <taxon>Bacillales</taxon>
        <taxon>Bacillaceae</taxon>
        <taxon>Metabacillus</taxon>
    </lineage>
</organism>
<dbReference type="Proteomes" id="UP000434639">
    <property type="component" value="Unassembled WGS sequence"/>
</dbReference>
<evidence type="ECO:0000313" key="2">
    <source>
        <dbReference type="Proteomes" id="UP000434639"/>
    </source>
</evidence>
<dbReference type="OrthoDB" id="2692034at2"/>
<dbReference type="RefSeq" id="WP_155111133.1">
    <property type="nucleotide sequence ID" value="NZ_WMIB01000002.1"/>
</dbReference>
<reference evidence="1 2" key="1">
    <citation type="journal article" date="2017" name="Int. J. Syst. Evol. Microbiol.">
        <title>Bacillus mangrovi sp. nov., isolated from a sediment sample from a mangrove forest.</title>
        <authorList>
            <person name="Gupta V."/>
            <person name="Singh P.K."/>
            <person name="Korpole S."/>
            <person name="Tanuku N.R.S."/>
            <person name="Pinnaka A.K."/>
        </authorList>
    </citation>
    <scope>NUCLEOTIDE SEQUENCE [LARGE SCALE GENOMIC DNA]</scope>
    <source>
        <strain evidence="1 2">KCTC 33872</strain>
    </source>
</reference>
<proteinExistence type="predicted"/>
<evidence type="ECO:0000313" key="1">
    <source>
        <dbReference type="EMBL" id="MTH52581.1"/>
    </source>
</evidence>
<protein>
    <submittedName>
        <fullName evidence="1">Uncharacterized protein</fullName>
    </submittedName>
</protein>
<dbReference type="EMBL" id="WMIB01000002">
    <property type="protein sequence ID" value="MTH52581.1"/>
    <property type="molecule type" value="Genomic_DNA"/>
</dbReference>
<name>A0A7X2S4E4_9BACI</name>
<dbReference type="AlphaFoldDB" id="A0A7X2S4E4"/>
<keyword evidence="2" id="KW-1185">Reference proteome</keyword>
<gene>
    <name evidence="1" type="ORF">GKZ89_04110</name>
</gene>